<sequence>MWLNRSYLRWQRCRHNLLRLGGWTCHLLNIYLVHVINLSFEGFLIGFWKLIGPSSFIVLPLLTTKNDIRKDYRSCECTLFFQQKHYRGKEGGIANERGVGVVLFAFGWWILARKRLQSLFC</sequence>
<evidence type="ECO:0000313" key="2">
    <source>
        <dbReference type="Proteomes" id="UP001055811"/>
    </source>
</evidence>
<evidence type="ECO:0000313" key="1">
    <source>
        <dbReference type="EMBL" id="KAI3721788.1"/>
    </source>
</evidence>
<dbReference type="EMBL" id="CM042014">
    <property type="protein sequence ID" value="KAI3721788.1"/>
    <property type="molecule type" value="Genomic_DNA"/>
</dbReference>
<dbReference type="Proteomes" id="UP001055811">
    <property type="component" value="Linkage Group LG06"/>
</dbReference>
<keyword evidence="2" id="KW-1185">Reference proteome</keyword>
<reference evidence="2" key="1">
    <citation type="journal article" date="2022" name="Mol. Ecol. Resour.">
        <title>The genomes of chicory, endive, great burdock and yacon provide insights into Asteraceae palaeo-polyploidization history and plant inulin production.</title>
        <authorList>
            <person name="Fan W."/>
            <person name="Wang S."/>
            <person name="Wang H."/>
            <person name="Wang A."/>
            <person name="Jiang F."/>
            <person name="Liu H."/>
            <person name="Zhao H."/>
            <person name="Xu D."/>
            <person name="Zhang Y."/>
        </authorList>
    </citation>
    <scope>NUCLEOTIDE SEQUENCE [LARGE SCALE GENOMIC DNA]</scope>
    <source>
        <strain evidence="2">cv. Punajuju</strain>
    </source>
</reference>
<protein>
    <submittedName>
        <fullName evidence="1">Uncharacterized protein</fullName>
    </submittedName>
</protein>
<gene>
    <name evidence="1" type="ORF">L2E82_32806</name>
</gene>
<proteinExistence type="predicted"/>
<organism evidence="1 2">
    <name type="scientific">Cichorium intybus</name>
    <name type="common">Chicory</name>
    <dbReference type="NCBI Taxonomy" id="13427"/>
    <lineage>
        <taxon>Eukaryota</taxon>
        <taxon>Viridiplantae</taxon>
        <taxon>Streptophyta</taxon>
        <taxon>Embryophyta</taxon>
        <taxon>Tracheophyta</taxon>
        <taxon>Spermatophyta</taxon>
        <taxon>Magnoliopsida</taxon>
        <taxon>eudicotyledons</taxon>
        <taxon>Gunneridae</taxon>
        <taxon>Pentapetalae</taxon>
        <taxon>asterids</taxon>
        <taxon>campanulids</taxon>
        <taxon>Asterales</taxon>
        <taxon>Asteraceae</taxon>
        <taxon>Cichorioideae</taxon>
        <taxon>Cichorieae</taxon>
        <taxon>Cichoriinae</taxon>
        <taxon>Cichorium</taxon>
    </lineage>
</organism>
<reference evidence="1 2" key="2">
    <citation type="journal article" date="2022" name="Mol. Ecol. Resour.">
        <title>The genomes of chicory, endive, great burdock and yacon provide insights into Asteraceae paleo-polyploidization history and plant inulin production.</title>
        <authorList>
            <person name="Fan W."/>
            <person name="Wang S."/>
            <person name="Wang H."/>
            <person name="Wang A."/>
            <person name="Jiang F."/>
            <person name="Liu H."/>
            <person name="Zhao H."/>
            <person name="Xu D."/>
            <person name="Zhang Y."/>
        </authorList>
    </citation>
    <scope>NUCLEOTIDE SEQUENCE [LARGE SCALE GENOMIC DNA]</scope>
    <source>
        <strain evidence="2">cv. Punajuju</strain>
        <tissue evidence="1">Leaves</tissue>
    </source>
</reference>
<accession>A0ACB9BIW7</accession>
<comment type="caution">
    <text evidence="1">The sequence shown here is derived from an EMBL/GenBank/DDBJ whole genome shotgun (WGS) entry which is preliminary data.</text>
</comment>
<name>A0ACB9BIW7_CICIN</name>